<dbReference type="PANTHER" id="PTHR30053:SF14">
    <property type="entry name" value="TRANSLATION ELONGATION FACTOR KOW-LIKE DOMAIN-CONTAINING PROTEIN"/>
    <property type="match status" value="1"/>
</dbReference>
<comment type="similarity">
    <text evidence="1 2">Belongs to the elongation factor P family.</text>
</comment>
<keyword evidence="5" id="KW-0251">Elongation factor</keyword>
<feature type="domain" description="Elongation factor P C-terminal" evidence="3">
    <location>
        <begin position="132"/>
        <end position="187"/>
    </location>
</feature>
<evidence type="ECO:0000313" key="5">
    <source>
        <dbReference type="EMBL" id="HGU32787.1"/>
    </source>
</evidence>
<dbReference type="GO" id="GO:0003746">
    <property type="term" value="F:translation elongation factor activity"/>
    <property type="evidence" value="ECO:0007669"/>
    <property type="project" value="UniProtKB-UniRule"/>
</dbReference>
<dbReference type="InterPro" id="IPR011897">
    <property type="entry name" value="Transl_elong_p-like_YeiP"/>
</dbReference>
<protein>
    <recommendedName>
        <fullName evidence="2">Elongation factor P-like protein</fullName>
    </recommendedName>
</protein>
<dbReference type="InterPro" id="IPR013185">
    <property type="entry name" value="Transl_elong_KOW-like"/>
</dbReference>
<dbReference type="InterPro" id="IPR001059">
    <property type="entry name" value="Transl_elong_P/YeiP_cen"/>
</dbReference>
<organism evidence="5">
    <name type="scientific">Desulfatirhabdium butyrativorans</name>
    <dbReference type="NCBI Taxonomy" id="340467"/>
    <lineage>
        <taxon>Bacteria</taxon>
        <taxon>Pseudomonadati</taxon>
        <taxon>Thermodesulfobacteriota</taxon>
        <taxon>Desulfobacteria</taxon>
        <taxon>Desulfobacterales</taxon>
        <taxon>Desulfatirhabdiaceae</taxon>
        <taxon>Desulfatirhabdium</taxon>
    </lineage>
</organism>
<reference evidence="5" key="1">
    <citation type="journal article" date="2020" name="mSystems">
        <title>Genome- and Community-Level Interaction Insights into Carbon Utilization and Element Cycling Functions of Hydrothermarchaeota in Hydrothermal Sediment.</title>
        <authorList>
            <person name="Zhou Z."/>
            <person name="Liu Y."/>
            <person name="Xu W."/>
            <person name="Pan J."/>
            <person name="Luo Z.H."/>
            <person name="Li M."/>
        </authorList>
    </citation>
    <scope>NUCLEOTIDE SEQUENCE [LARGE SCALE GENOMIC DNA]</scope>
    <source>
        <strain evidence="5">SpSt-477</strain>
    </source>
</reference>
<dbReference type="InterPro" id="IPR015365">
    <property type="entry name" value="Elong-fact-P_C"/>
</dbReference>
<dbReference type="Pfam" id="PF08207">
    <property type="entry name" value="EFP_N"/>
    <property type="match status" value="1"/>
</dbReference>
<dbReference type="HAMAP" id="MF_00646">
    <property type="entry name" value="EFP"/>
    <property type="match status" value="1"/>
</dbReference>
<gene>
    <name evidence="5" type="primary">yeiP</name>
    <name evidence="5" type="ORF">ENS29_08025</name>
</gene>
<dbReference type="SMART" id="SM01185">
    <property type="entry name" value="EFP"/>
    <property type="match status" value="1"/>
</dbReference>
<dbReference type="Pfam" id="PF09285">
    <property type="entry name" value="Elong-fact-P_C"/>
    <property type="match status" value="1"/>
</dbReference>
<dbReference type="Gene3D" id="2.40.50.140">
    <property type="entry name" value="Nucleic acid-binding proteins"/>
    <property type="match status" value="2"/>
</dbReference>
<evidence type="ECO:0000256" key="2">
    <source>
        <dbReference type="HAMAP-Rule" id="MF_00646"/>
    </source>
</evidence>
<dbReference type="PIRSF" id="PIRSF005901">
    <property type="entry name" value="EF-P"/>
    <property type="match status" value="1"/>
</dbReference>
<dbReference type="InterPro" id="IPR008991">
    <property type="entry name" value="Translation_prot_SH3-like_sf"/>
</dbReference>
<dbReference type="SMART" id="SM00841">
    <property type="entry name" value="Elong-fact-P_C"/>
    <property type="match status" value="1"/>
</dbReference>
<dbReference type="Pfam" id="PF01132">
    <property type="entry name" value="EFP"/>
    <property type="match status" value="1"/>
</dbReference>
<dbReference type="AlphaFoldDB" id="A0A7C4MPQ6"/>
<keyword evidence="5" id="KW-0648">Protein biosynthesis</keyword>
<dbReference type="GO" id="GO:0005829">
    <property type="term" value="C:cytosol"/>
    <property type="evidence" value="ECO:0007669"/>
    <property type="project" value="UniProtKB-ARBA"/>
</dbReference>
<dbReference type="GO" id="GO:0043043">
    <property type="term" value="P:peptide biosynthetic process"/>
    <property type="evidence" value="ECO:0007669"/>
    <property type="project" value="InterPro"/>
</dbReference>
<proteinExistence type="inferred from homology"/>
<accession>A0A7C4MPQ6</accession>
<dbReference type="PANTHER" id="PTHR30053">
    <property type="entry name" value="ELONGATION FACTOR P"/>
    <property type="match status" value="1"/>
</dbReference>
<name>A0A7C4MPQ6_9BACT</name>
<feature type="domain" description="Translation elongation factor P/YeiP central" evidence="4">
    <location>
        <begin position="69"/>
        <end position="124"/>
    </location>
</feature>
<evidence type="ECO:0000259" key="4">
    <source>
        <dbReference type="SMART" id="SM01185"/>
    </source>
</evidence>
<dbReference type="InterPro" id="IPR012340">
    <property type="entry name" value="NA-bd_OB-fold"/>
</dbReference>
<evidence type="ECO:0000256" key="1">
    <source>
        <dbReference type="ARBA" id="ARBA00009479"/>
    </source>
</evidence>
<dbReference type="EMBL" id="DSUH01000190">
    <property type="protein sequence ID" value="HGU32787.1"/>
    <property type="molecule type" value="Genomic_DNA"/>
</dbReference>
<dbReference type="Gene3D" id="2.30.30.30">
    <property type="match status" value="1"/>
</dbReference>
<comment type="caution">
    <text evidence="5">The sequence shown here is derived from an EMBL/GenBank/DDBJ whole genome shotgun (WGS) entry which is preliminary data.</text>
</comment>
<dbReference type="InterPro" id="IPR014722">
    <property type="entry name" value="Rib_uL2_dom2"/>
</dbReference>
<dbReference type="SUPFAM" id="SSF50104">
    <property type="entry name" value="Translation proteins SH3-like domain"/>
    <property type="match status" value="1"/>
</dbReference>
<dbReference type="SUPFAM" id="SSF50249">
    <property type="entry name" value="Nucleic acid-binding proteins"/>
    <property type="match status" value="2"/>
</dbReference>
<evidence type="ECO:0000259" key="3">
    <source>
        <dbReference type="SMART" id="SM00841"/>
    </source>
</evidence>
<dbReference type="NCBIfam" id="NF003392">
    <property type="entry name" value="PRK04542.1"/>
    <property type="match status" value="1"/>
</dbReference>
<sequence>MIKASNLKKGNVVTIGHQLYVVKHIDVKTPSARGALTLYKVRFSHVQNGQKYEQTFKGNDPLTEVELSRKPVQFIFREGDTFVFMDTEEYAQHSLNAESLEHQTQWLDESLEGMVGLFLEGKLIAVELPQIIVMEIAETSPAIRGATVTGRTKTARLINGVEIQVPEYMSTGEKVKVDVENARFVSRAG</sequence>
<dbReference type="InterPro" id="IPR020599">
    <property type="entry name" value="Transl_elong_fac_P/YeiP"/>
</dbReference>
<dbReference type="NCBIfam" id="NF001810">
    <property type="entry name" value="PRK00529.1"/>
    <property type="match status" value="1"/>
</dbReference>
<dbReference type="FunFam" id="2.40.50.140:FF:000004">
    <property type="entry name" value="Elongation factor P"/>
    <property type="match status" value="1"/>
</dbReference>